<organism evidence="1 2">
    <name type="scientific">Chondromyces apiculatus DSM 436</name>
    <dbReference type="NCBI Taxonomy" id="1192034"/>
    <lineage>
        <taxon>Bacteria</taxon>
        <taxon>Pseudomonadati</taxon>
        <taxon>Myxococcota</taxon>
        <taxon>Polyangia</taxon>
        <taxon>Polyangiales</taxon>
        <taxon>Polyangiaceae</taxon>
        <taxon>Chondromyces</taxon>
    </lineage>
</organism>
<evidence type="ECO:0000313" key="1">
    <source>
        <dbReference type="EMBL" id="EYF08592.1"/>
    </source>
</evidence>
<keyword evidence="2" id="KW-1185">Reference proteome</keyword>
<reference evidence="1 2" key="1">
    <citation type="submission" date="2013-05" db="EMBL/GenBank/DDBJ databases">
        <title>Genome assembly of Chondromyces apiculatus DSM 436.</title>
        <authorList>
            <person name="Sharma G."/>
            <person name="Khatri I."/>
            <person name="Kaur C."/>
            <person name="Mayilraj S."/>
            <person name="Subramanian S."/>
        </authorList>
    </citation>
    <scope>NUCLEOTIDE SEQUENCE [LARGE SCALE GENOMIC DNA]</scope>
    <source>
        <strain evidence="1 2">DSM 436</strain>
    </source>
</reference>
<gene>
    <name evidence="1" type="ORF">CAP_4122</name>
</gene>
<evidence type="ECO:0000313" key="2">
    <source>
        <dbReference type="Proteomes" id="UP000019678"/>
    </source>
</evidence>
<accession>A0A017TI93</accession>
<dbReference type="AlphaFoldDB" id="A0A017TI93"/>
<dbReference type="EMBL" id="ASRX01000003">
    <property type="protein sequence ID" value="EYF08592.1"/>
    <property type="molecule type" value="Genomic_DNA"/>
</dbReference>
<comment type="caution">
    <text evidence="1">The sequence shown here is derived from an EMBL/GenBank/DDBJ whole genome shotgun (WGS) entry which is preliminary data.</text>
</comment>
<dbReference type="Proteomes" id="UP000019678">
    <property type="component" value="Unassembled WGS sequence"/>
</dbReference>
<protein>
    <submittedName>
        <fullName evidence="1">Uncharacterized protein</fullName>
    </submittedName>
</protein>
<sequence length="41" mass="4357">MERHDPPDHDQLLGAVVTGGQGAKGFARATAREARLELVSV</sequence>
<name>A0A017TI93_9BACT</name>
<proteinExistence type="predicted"/>